<dbReference type="Proteomes" id="UP000728032">
    <property type="component" value="Unassembled WGS sequence"/>
</dbReference>
<reference evidence="1" key="1">
    <citation type="submission" date="2020-11" db="EMBL/GenBank/DDBJ databases">
        <authorList>
            <person name="Tran Van P."/>
        </authorList>
    </citation>
    <scope>NUCLEOTIDE SEQUENCE</scope>
</reference>
<keyword evidence="2" id="KW-1185">Reference proteome</keyword>
<name>A0A7R9QPC3_9ACAR</name>
<gene>
    <name evidence="1" type="ORF">ONB1V03_LOCUS8875</name>
</gene>
<evidence type="ECO:0000313" key="1">
    <source>
        <dbReference type="EMBL" id="CAD7652210.1"/>
    </source>
</evidence>
<evidence type="ECO:0000313" key="2">
    <source>
        <dbReference type="Proteomes" id="UP000728032"/>
    </source>
</evidence>
<sequence>MAVINVSESTPTGACNGTYTVDEIENELKVVKIDVNNELAKLDSEGRTAEGLELIAYMESINGLIEAIEMSKPTPLPDTQNMTCRVEHGVAAEIALQYSYLEVLELIPRTPERVMVETCGKYHNLGQQPEHVVADNAEPFHPHPDPEFLANLFPANLDQNVINDGDIEIINENPNAN</sequence>
<dbReference type="EMBL" id="CAJPVJ010005279">
    <property type="protein sequence ID" value="CAG2169397.1"/>
    <property type="molecule type" value="Genomic_DNA"/>
</dbReference>
<dbReference type="EMBL" id="OC920104">
    <property type="protein sequence ID" value="CAD7652210.1"/>
    <property type="molecule type" value="Genomic_DNA"/>
</dbReference>
<proteinExistence type="predicted"/>
<accession>A0A7R9QPC3</accession>
<organism evidence="1">
    <name type="scientific">Oppiella nova</name>
    <dbReference type="NCBI Taxonomy" id="334625"/>
    <lineage>
        <taxon>Eukaryota</taxon>
        <taxon>Metazoa</taxon>
        <taxon>Ecdysozoa</taxon>
        <taxon>Arthropoda</taxon>
        <taxon>Chelicerata</taxon>
        <taxon>Arachnida</taxon>
        <taxon>Acari</taxon>
        <taxon>Acariformes</taxon>
        <taxon>Sarcoptiformes</taxon>
        <taxon>Oribatida</taxon>
        <taxon>Brachypylina</taxon>
        <taxon>Oppioidea</taxon>
        <taxon>Oppiidae</taxon>
        <taxon>Oppiella</taxon>
    </lineage>
</organism>
<dbReference type="AlphaFoldDB" id="A0A7R9QPC3"/>
<protein>
    <submittedName>
        <fullName evidence="1">Uncharacterized protein</fullName>
    </submittedName>
</protein>